<organism evidence="1 2">
    <name type="scientific">Chenopodium quinoa</name>
    <name type="common">Quinoa</name>
    <dbReference type="NCBI Taxonomy" id="63459"/>
    <lineage>
        <taxon>Eukaryota</taxon>
        <taxon>Viridiplantae</taxon>
        <taxon>Streptophyta</taxon>
        <taxon>Embryophyta</taxon>
        <taxon>Tracheophyta</taxon>
        <taxon>Spermatophyta</taxon>
        <taxon>Magnoliopsida</taxon>
        <taxon>eudicotyledons</taxon>
        <taxon>Gunneridae</taxon>
        <taxon>Pentapetalae</taxon>
        <taxon>Caryophyllales</taxon>
        <taxon>Chenopodiaceae</taxon>
        <taxon>Chenopodioideae</taxon>
        <taxon>Atripliceae</taxon>
        <taxon>Chenopodium</taxon>
    </lineage>
</organism>
<name>A0A803MDV4_CHEQI</name>
<sequence>MVSSRKTISLSSDDVVAVSQTEQLFFDPLKILDGLIDECNKMKSVYEMFRGFYEPVEGDKVVVPKNEPAQGFNEDIPKDDDNGHGKSVNEVLNGVGPSRFIPGPTENVPAGHIIRANKSLCSLDCGPVGVHVPFVTLFLKVNARIYRNLPQLHLEVLDYCLLKDDSMNRNESLVTFGMNFLIPRENMVSLVAPLRIRWCIIDCYCLYLNVKACFETSCPRKFFFGVRQSFAFLNVCENIGKGNISSAVKDFHDLLEGWVSYENLECDIMDAELEISARSDLCHTGAV</sequence>
<dbReference type="Proteomes" id="UP000596660">
    <property type="component" value="Unplaced"/>
</dbReference>
<keyword evidence="2" id="KW-1185">Reference proteome</keyword>
<dbReference type="Gramene" id="AUR62027647-RA">
    <property type="protein sequence ID" value="AUR62027647-RA:cds"/>
    <property type="gene ID" value="AUR62027647"/>
</dbReference>
<dbReference type="AlphaFoldDB" id="A0A803MDV4"/>
<proteinExistence type="predicted"/>
<accession>A0A803MDV4</accession>
<protein>
    <submittedName>
        <fullName evidence="1">Uncharacterized protein</fullName>
    </submittedName>
</protein>
<evidence type="ECO:0000313" key="1">
    <source>
        <dbReference type="EnsemblPlants" id="AUR62027647-RA:cds"/>
    </source>
</evidence>
<reference evidence="1" key="1">
    <citation type="journal article" date="2017" name="Nature">
        <title>The genome of Chenopodium quinoa.</title>
        <authorList>
            <person name="Jarvis D.E."/>
            <person name="Ho Y.S."/>
            <person name="Lightfoot D.J."/>
            <person name="Schmoeckel S.M."/>
            <person name="Li B."/>
            <person name="Borm T.J.A."/>
            <person name="Ohyanagi H."/>
            <person name="Mineta K."/>
            <person name="Michell C.T."/>
            <person name="Saber N."/>
            <person name="Kharbatia N.M."/>
            <person name="Rupper R.R."/>
            <person name="Sharp A.R."/>
            <person name="Dally N."/>
            <person name="Boughton B.A."/>
            <person name="Woo Y.H."/>
            <person name="Gao G."/>
            <person name="Schijlen E.G.W.M."/>
            <person name="Guo X."/>
            <person name="Momin A.A."/>
            <person name="Negrao S."/>
            <person name="Al-Babili S."/>
            <person name="Gehring C."/>
            <person name="Roessner U."/>
            <person name="Jung C."/>
            <person name="Murphy K."/>
            <person name="Arold S.T."/>
            <person name="Gojobori T."/>
            <person name="van der Linden C.G."/>
            <person name="van Loo E.N."/>
            <person name="Jellen E.N."/>
            <person name="Maughan P.J."/>
            <person name="Tester M."/>
        </authorList>
    </citation>
    <scope>NUCLEOTIDE SEQUENCE [LARGE SCALE GENOMIC DNA]</scope>
    <source>
        <strain evidence="1">cv. PI 614886</strain>
    </source>
</reference>
<dbReference type="EnsemblPlants" id="AUR62027647-RA">
    <property type="protein sequence ID" value="AUR62027647-RA:cds"/>
    <property type="gene ID" value="AUR62027647"/>
</dbReference>
<evidence type="ECO:0000313" key="2">
    <source>
        <dbReference type="Proteomes" id="UP000596660"/>
    </source>
</evidence>
<reference evidence="1" key="2">
    <citation type="submission" date="2021-03" db="UniProtKB">
        <authorList>
            <consortium name="EnsemblPlants"/>
        </authorList>
    </citation>
    <scope>IDENTIFICATION</scope>
</reference>